<evidence type="ECO:0000256" key="2">
    <source>
        <dbReference type="ARBA" id="ARBA00023043"/>
    </source>
</evidence>
<dbReference type="Gene3D" id="1.25.40.20">
    <property type="entry name" value="Ankyrin repeat-containing domain"/>
    <property type="match status" value="2"/>
</dbReference>
<accession>A0A8J2X2R4</accession>
<dbReference type="PROSITE" id="PS50088">
    <property type="entry name" value="ANK_REPEAT"/>
    <property type="match status" value="3"/>
</dbReference>
<dbReference type="OrthoDB" id="188462at2759"/>
<dbReference type="Proteomes" id="UP000789595">
    <property type="component" value="Unassembled WGS sequence"/>
</dbReference>
<feature type="repeat" description="ANK" evidence="3">
    <location>
        <begin position="222"/>
        <end position="254"/>
    </location>
</feature>
<comment type="caution">
    <text evidence="5">The sequence shown here is derived from an EMBL/GenBank/DDBJ whole genome shotgun (WGS) entry which is preliminary data.</text>
</comment>
<organism evidence="5 6">
    <name type="scientific">Pelagomonas calceolata</name>
    <dbReference type="NCBI Taxonomy" id="35677"/>
    <lineage>
        <taxon>Eukaryota</taxon>
        <taxon>Sar</taxon>
        <taxon>Stramenopiles</taxon>
        <taxon>Ochrophyta</taxon>
        <taxon>Pelagophyceae</taxon>
        <taxon>Pelagomonadales</taxon>
        <taxon>Pelagomonadaceae</taxon>
        <taxon>Pelagomonas</taxon>
    </lineage>
</organism>
<keyword evidence="6" id="KW-1185">Reference proteome</keyword>
<keyword evidence="1" id="KW-0677">Repeat</keyword>
<dbReference type="InterPro" id="IPR036770">
    <property type="entry name" value="Ankyrin_rpt-contain_sf"/>
</dbReference>
<keyword evidence="2 3" id="KW-0040">ANK repeat</keyword>
<dbReference type="Pfam" id="PF12796">
    <property type="entry name" value="Ank_2"/>
    <property type="match status" value="1"/>
</dbReference>
<feature type="region of interest" description="Disordered" evidence="4">
    <location>
        <begin position="1"/>
        <end position="31"/>
    </location>
</feature>
<dbReference type="PROSITE" id="PS50297">
    <property type="entry name" value="ANK_REP_REGION"/>
    <property type="match status" value="2"/>
</dbReference>
<dbReference type="SMART" id="SM00248">
    <property type="entry name" value="ANK"/>
    <property type="match status" value="4"/>
</dbReference>
<dbReference type="SUPFAM" id="SSF48403">
    <property type="entry name" value="Ankyrin repeat"/>
    <property type="match status" value="1"/>
</dbReference>
<dbReference type="InterPro" id="IPR050745">
    <property type="entry name" value="Multifunctional_regulatory"/>
</dbReference>
<dbReference type="PANTHER" id="PTHR24189:SF50">
    <property type="entry name" value="ANKYRIN REPEAT AND SOCS BOX PROTEIN 2"/>
    <property type="match status" value="1"/>
</dbReference>
<dbReference type="AlphaFoldDB" id="A0A8J2X2R4"/>
<name>A0A8J2X2R4_9STRA</name>
<evidence type="ECO:0000256" key="1">
    <source>
        <dbReference type="ARBA" id="ARBA00022737"/>
    </source>
</evidence>
<feature type="repeat" description="ANK" evidence="3">
    <location>
        <begin position="118"/>
        <end position="146"/>
    </location>
</feature>
<dbReference type="EMBL" id="CAKKNE010000003">
    <property type="protein sequence ID" value="CAH0371996.1"/>
    <property type="molecule type" value="Genomic_DNA"/>
</dbReference>
<dbReference type="PANTHER" id="PTHR24189">
    <property type="entry name" value="MYOTROPHIN"/>
    <property type="match status" value="1"/>
</dbReference>
<gene>
    <name evidence="5" type="ORF">PECAL_3P19680</name>
</gene>
<feature type="repeat" description="ANK" evidence="3">
    <location>
        <begin position="82"/>
        <end position="114"/>
    </location>
</feature>
<evidence type="ECO:0000313" key="5">
    <source>
        <dbReference type="EMBL" id="CAH0371996.1"/>
    </source>
</evidence>
<dbReference type="InterPro" id="IPR002110">
    <property type="entry name" value="Ankyrin_rpt"/>
</dbReference>
<evidence type="ECO:0000256" key="3">
    <source>
        <dbReference type="PROSITE-ProRule" id="PRU00023"/>
    </source>
</evidence>
<protein>
    <submittedName>
        <fullName evidence="5">Uncharacterized protein</fullName>
    </submittedName>
</protein>
<proteinExistence type="predicted"/>
<evidence type="ECO:0000313" key="6">
    <source>
        <dbReference type="Proteomes" id="UP000789595"/>
    </source>
</evidence>
<dbReference type="Pfam" id="PF13857">
    <property type="entry name" value="Ank_5"/>
    <property type="match status" value="1"/>
</dbReference>
<sequence length="337" mass="37225">MSDSDSDDDDEYSANWDSEEDDDCDSEDEDDYDFFLLTEAQEAADEEAREQREEKLVRACEAGDAAAAARFLDFPRDEIIARTMFPICVASSLGHVEVVRVLLDRGASPYQSNQYCDPLHAACREGRPEVVRLLLDRGASASGVEHDPQTGPDAVIPCPDGVDRVDFMPLWSACEGFANGRLTLTDEEADEEQTRGAPVVSPECVRMILARGVRINARTCSDGITLLHAAVQDEHPGMARVLLMHGADIDIRDNFGKTPLDYLHAIARSCHGKPTTNEERCLIELFDRYLPAYWARTVALTLDRLPGNAVAGDENLTRQIGAFVVGDVVLRPRRTAK</sequence>
<evidence type="ECO:0000256" key="4">
    <source>
        <dbReference type="SAM" id="MobiDB-lite"/>
    </source>
</evidence>
<reference evidence="5" key="1">
    <citation type="submission" date="2021-11" db="EMBL/GenBank/DDBJ databases">
        <authorList>
            <consortium name="Genoscope - CEA"/>
            <person name="William W."/>
        </authorList>
    </citation>
    <scope>NUCLEOTIDE SEQUENCE</scope>
</reference>